<keyword evidence="4" id="KW-1133">Transmembrane helix</keyword>
<dbReference type="GO" id="GO:0006506">
    <property type="term" value="P:GPI anchor biosynthetic process"/>
    <property type="evidence" value="ECO:0007669"/>
    <property type="project" value="InterPro"/>
</dbReference>
<evidence type="ECO:0000256" key="2">
    <source>
        <dbReference type="ARBA" id="ARBA00009610"/>
    </source>
</evidence>
<comment type="caution">
    <text evidence="6">The sequence shown here is derived from an EMBL/GenBank/DDBJ whole genome shotgun (WGS) entry which is preliminary data.</text>
</comment>
<dbReference type="InterPro" id="IPR044215">
    <property type="entry name" value="PIG-H"/>
</dbReference>
<reference evidence="7" key="1">
    <citation type="submission" date="2017-01" db="EMBL/GenBank/DDBJ databases">
        <authorList>
            <person name="Wang Y."/>
            <person name="White M."/>
            <person name="Kvist S."/>
            <person name="Moncalvo J.-M."/>
        </authorList>
    </citation>
    <scope>NUCLEOTIDE SEQUENCE [LARGE SCALE GENOMIC DNA]</scope>
    <source>
        <strain evidence="7">ID-206-W2</strain>
    </source>
</reference>
<dbReference type="InterPro" id="IPR019328">
    <property type="entry name" value="PIGH-H_dom"/>
</dbReference>
<dbReference type="PANTHER" id="PTHR15231:SF1">
    <property type="entry name" value="PHOSPHATIDYLINOSITOL N-ACETYLGLUCOSAMINYLTRANSFERASE SUBUNIT H"/>
    <property type="match status" value="1"/>
</dbReference>
<feature type="transmembrane region" description="Helical" evidence="4">
    <location>
        <begin position="405"/>
        <end position="424"/>
    </location>
</feature>
<evidence type="ECO:0000256" key="1">
    <source>
        <dbReference type="ARBA" id="ARBA00004687"/>
    </source>
</evidence>
<name>A0A1R1YTU3_9FUNG</name>
<sequence>MIHSQKSPKKSISNPEIKKVKEKNELELASEEIKSHHLADKIIKNRNDNPRKKYNTTVLSNEYTPIFLSRSTRNVTNDSFVSNSSPKKKTFNFDSFNILKRSIKKDESVSIRQIKSLQNKGTLNSGLNSNPIIPGQSHPGHERFRSADWANSNFKNLSLLVNKNYHLDYTPEIPCSELCATEDYTSSSMPNNENGVLFDDTFNIFSESNHNNTIETKSYDSCSSSLDIKSSKDHPSTKNSDFIYNQIFKSYFNDYLFSISKESNSTPSEKNEESSLLEKNSTSNYADENSCFDSEKLRNLNQSYSKGSMQQEEFPTNLNSEIRNNHISSSIHELNRPNNFNCDFKDGYGNNNKRFQKGKLKHNPIGVTKVIRQNSNYVLSSLWLSPDVVEYIIDKKASYISCYDFIPFVISVIAFQIVSLLLSIHLLPVIFGIFTLFMLILGILQFLGSSNNTISSLFYNNVVEGKKRETCVELQNIKDLVINEALSAFEYKFYLSVLVANSENSDVVFPSILPGLPFLKPVYRGAKELLFNNDELF</sequence>
<keyword evidence="4" id="KW-0472">Membrane</keyword>
<dbReference type="Pfam" id="PF10181">
    <property type="entry name" value="PIG-H"/>
    <property type="match status" value="1"/>
</dbReference>
<dbReference type="GO" id="GO:0000506">
    <property type="term" value="C:glycosylphosphatidylinositol-N-acetylglucosaminyltransferase (GPI-GnT) complex"/>
    <property type="evidence" value="ECO:0007669"/>
    <property type="project" value="InterPro"/>
</dbReference>
<comment type="pathway">
    <text evidence="1">Glycolipid biosynthesis; glycosylphosphatidylinositol-anchor biosynthesis.</text>
</comment>
<keyword evidence="7" id="KW-1185">Reference proteome</keyword>
<organism evidence="6 7">
    <name type="scientific">Smittium culicis</name>
    <dbReference type="NCBI Taxonomy" id="133412"/>
    <lineage>
        <taxon>Eukaryota</taxon>
        <taxon>Fungi</taxon>
        <taxon>Fungi incertae sedis</taxon>
        <taxon>Zoopagomycota</taxon>
        <taxon>Kickxellomycotina</taxon>
        <taxon>Harpellomycetes</taxon>
        <taxon>Harpellales</taxon>
        <taxon>Legeriomycetaceae</taxon>
        <taxon>Smittium</taxon>
    </lineage>
</organism>
<feature type="transmembrane region" description="Helical" evidence="4">
    <location>
        <begin position="430"/>
        <end position="448"/>
    </location>
</feature>
<feature type="region of interest" description="Disordered" evidence="3">
    <location>
        <begin position="262"/>
        <end position="289"/>
    </location>
</feature>
<protein>
    <recommendedName>
        <fullName evidence="5">Phosphatidylinositol N-acetylglucosaminyltransferase subunit H conserved domain-containing protein</fullName>
    </recommendedName>
</protein>
<gene>
    <name evidence="6" type="ORF">AYI69_g147</name>
</gene>
<evidence type="ECO:0000313" key="7">
    <source>
        <dbReference type="Proteomes" id="UP000187429"/>
    </source>
</evidence>
<comment type="similarity">
    <text evidence="2">Belongs to the PIGH family.</text>
</comment>
<accession>A0A1R1YTU3</accession>
<evidence type="ECO:0000313" key="6">
    <source>
        <dbReference type="EMBL" id="OMJ30314.1"/>
    </source>
</evidence>
<dbReference type="AlphaFoldDB" id="A0A1R1YTU3"/>
<dbReference type="OrthoDB" id="6256716at2759"/>
<feature type="domain" description="Phosphatidylinositol N-acetylglucosaminyltransferase subunit H conserved" evidence="5">
    <location>
        <begin position="459"/>
        <end position="510"/>
    </location>
</feature>
<dbReference type="PANTHER" id="PTHR15231">
    <property type="entry name" value="PHOSPHATIDYLINOSITOL N-ACETYLGLUCOSAMINYLTRANSFERASE SUBUNIT H"/>
    <property type="match status" value="1"/>
</dbReference>
<keyword evidence="4" id="KW-0812">Transmembrane</keyword>
<dbReference type="Proteomes" id="UP000187429">
    <property type="component" value="Unassembled WGS sequence"/>
</dbReference>
<evidence type="ECO:0000259" key="5">
    <source>
        <dbReference type="Pfam" id="PF10181"/>
    </source>
</evidence>
<dbReference type="EMBL" id="LSSM01000031">
    <property type="protein sequence ID" value="OMJ30314.1"/>
    <property type="molecule type" value="Genomic_DNA"/>
</dbReference>
<evidence type="ECO:0000256" key="4">
    <source>
        <dbReference type="SAM" id="Phobius"/>
    </source>
</evidence>
<evidence type="ECO:0000256" key="3">
    <source>
        <dbReference type="SAM" id="MobiDB-lite"/>
    </source>
</evidence>
<proteinExistence type="inferred from homology"/>